<dbReference type="AlphaFoldDB" id="A0AAD5WNP5"/>
<dbReference type="Proteomes" id="UP001201980">
    <property type="component" value="Unassembled WGS sequence"/>
</dbReference>
<accession>A0AAD5WNP5</accession>
<evidence type="ECO:0000313" key="2">
    <source>
        <dbReference type="Proteomes" id="UP001201980"/>
    </source>
</evidence>
<dbReference type="EMBL" id="JAKWBI020000401">
    <property type="protein sequence ID" value="KAJ2895439.1"/>
    <property type="molecule type" value="Genomic_DNA"/>
</dbReference>
<reference evidence="1" key="1">
    <citation type="submission" date="2022-07" db="EMBL/GenBank/DDBJ databases">
        <title>Draft genome sequence of Zalerion maritima ATCC 34329, a (micro)plastics degrading marine fungus.</title>
        <authorList>
            <person name="Paco A."/>
            <person name="Goncalves M.F.M."/>
            <person name="Rocha-Santos T.A.P."/>
            <person name="Alves A."/>
        </authorList>
    </citation>
    <scope>NUCLEOTIDE SEQUENCE</scope>
    <source>
        <strain evidence="1">ATCC 34329</strain>
    </source>
</reference>
<organism evidence="1 2">
    <name type="scientific">Zalerion maritima</name>
    <dbReference type="NCBI Taxonomy" id="339359"/>
    <lineage>
        <taxon>Eukaryota</taxon>
        <taxon>Fungi</taxon>
        <taxon>Dikarya</taxon>
        <taxon>Ascomycota</taxon>
        <taxon>Pezizomycotina</taxon>
        <taxon>Sordariomycetes</taxon>
        <taxon>Lulworthiomycetidae</taxon>
        <taxon>Lulworthiales</taxon>
        <taxon>Lulworthiaceae</taxon>
        <taxon>Zalerion</taxon>
    </lineage>
</organism>
<comment type="caution">
    <text evidence="1">The sequence shown here is derived from an EMBL/GenBank/DDBJ whole genome shotgun (WGS) entry which is preliminary data.</text>
</comment>
<proteinExistence type="predicted"/>
<keyword evidence="2" id="KW-1185">Reference proteome</keyword>
<gene>
    <name evidence="1" type="ORF">MKZ38_006584</name>
</gene>
<evidence type="ECO:0000313" key="1">
    <source>
        <dbReference type="EMBL" id="KAJ2895439.1"/>
    </source>
</evidence>
<sequence>MEKKGGAICGALHDDLGRWLEGGQIPILLCPSYLQESALATSATPCWIRLGFHSLRSPEAQSTQQTQNRMLCRINLAAKTPSPDFTTLSRFKGEKTVGGKAVVGGEAPKAKGAAQYKITITDRSISRRASNTDLARFWQMAMPQSLGNPQHEAPFVIYLVLDVDAT</sequence>
<name>A0AAD5WNP5_9PEZI</name>
<protein>
    <submittedName>
        <fullName evidence="1">Uncharacterized protein</fullName>
    </submittedName>
</protein>